<feature type="compositionally biased region" description="Polar residues" evidence="1">
    <location>
        <begin position="543"/>
        <end position="572"/>
    </location>
</feature>
<feature type="region of interest" description="Disordered" evidence="1">
    <location>
        <begin position="485"/>
        <end position="505"/>
    </location>
</feature>
<gene>
    <name evidence="2" type="ORF">PV328_010503</name>
</gene>
<organism evidence="2 3">
    <name type="scientific">Microctonus aethiopoides</name>
    <dbReference type="NCBI Taxonomy" id="144406"/>
    <lineage>
        <taxon>Eukaryota</taxon>
        <taxon>Metazoa</taxon>
        <taxon>Ecdysozoa</taxon>
        <taxon>Arthropoda</taxon>
        <taxon>Hexapoda</taxon>
        <taxon>Insecta</taxon>
        <taxon>Pterygota</taxon>
        <taxon>Neoptera</taxon>
        <taxon>Endopterygota</taxon>
        <taxon>Hymenoptera</taxon>
        <taxon>Apocrita</taxon>
        <taxon>Ichneumonoidea</taxon>
        <taxon>Braconidae</taxon>
        <taxon>Euphorinae</taxon>
        <taxon>Microctonus</taxon>
    </lineage>
</organism>
<evidence type="ECO:0000313" key="3">
    <source>
        <dbReference type="Proteomes" id="UP001168990"/>
    </source>
</evidence>
<feature type="region of interest" description="Disordered" evidence="1">
    <location>
        <begin position="199"/>
        <end position="220"/>
    </location>
</feature>
<feature type="region of interest" description="Disordered" evidence="1">
    <location>
        <begin position="519"/>
        <end position="589"/>
    </location>
</feature>
<dbReference type="AlphaFoldDB" id="A0AA39KQ78"/>
<reference evidence="2" key="2">
    <citation type="submission" date="2023-03" db="EMBL/GenBank/DDBJ databases">
        <authorList>
            <person name="Inwood S.N."/>
            <person name="Skelly J.G."/>
            <person name="Guhlin J."/>
            <person name="Harrop T.W.R."/>
            <person name="Goldson S.G."/>
            <person name="Dearden P.K."/>
        </authorList>
    </citation>
    <scope>NUCLEOTIDE SEQUENCE</scope>
    <source>
        <strain evidence="2">Irish</strain>
        <tissue evidence="2">Whole body</tissue>
    </source>
</reference>
<keyword evidence="3" id="KW-1185">Reference proteome</keyword>
<feature type="compositionally biased region" description="Polar residues" evidence="1">
    <location>
        <begin position="144"/>
        <end position="158"/>
    </location>
</feature>
<comment type="caution">
    <text evidence="2">The sequence shown here is derived from an EMBL/GenBank/DDBJ whole genome shotgun (WGS) entry which is preliminary data.</text>
</comment>
<feature type="compositionally biased region" description="Basic and acidic residues" evidence="1">
    <location>
        <begin position="533"/>
        <end position="542"/>
    </location>
</feature>
<reference evidence="2" key="1">
    <citation type="journal article" date="2023" name="bioRxiv">
        <title>Scaffold-level genome assemblies of two parasitoid biocontrol wasps reveal the parthenogenesis mechanism and an associated novel virus.</title>
        <authorList>
            <person name="Inwood S."/>
            <person name="Skelly J."/>
            <person name="Guhlin J."/>
            <person name="Harrop T."/>
            <person name="Goldson S."/>
            <person name="Dearden P."/>
        </authorList>
    </citation>
    <scope>NUCLEOTIDE SEQUENCE</scope>
    <source>
        <strain evidence="2">Irish</strain>
        <tissue evidence="2">Whole body</tissue>
    </source>
</reference>
<dbReference type="Proteomes" id="UP001168990">
    <property type="component" value="Unassembled WGS sequence"/>
</dbReference>
<feature type="compositionally biased region" description="Polar residues" evidence="1">
    <location>
        <begin position="519"/>
        <end position="532"/>
    </location>
</feature>
<feature type="compositionally biased region" description="Basic and acidic residues" evidence="1">
    <location>
        <begin position="485"/>
        <end position="496"/>
    </location>
</feature>
<evidence type="ECO:0000313" key="2">
    <source>
        <dbReference type="EMBL" id="KAK0169868.1"/>
    </source>
</evidence>
<accession>A0AA39KQ78</accession>
<protein>
    <submittedName>
        <fullName evidence="2">Uncharacterized protein</fullName>
    </submittedName>
</protein>
<proteinExistence type="predicted"/>
<feature type="region of interest" description="Disordered" evidence="1">
    <location>
        <begin position="44"/>
        <end position="63"/>
    </location>
</feature>
<dbReference type="EMBL" id="JAQQBS010000004">
    <property type="protein sequence ID" value="KAK0169868.1"/>
    <property type="molecule type" value="Genomic_DNA"/>
</dbReference>
<evidence type="ECO:0000256" key="1">
    <source>
        <dbReference type="SAM" id="MobiDB-lite"/>
    </source>
</evidence>
<name>A0AA39KQ78_9HYME</name>
<sequence length="610" mass="66696">MMRRRVSGVNDSNTIRQLKRSRIEADRLGFRLLDHGQQQYYLDVPDPPRAPEPYKISAASSSMSRAHRRSSFVILAESGPITSKSVGGSPVHERNVRSPMSPTRVIHGRSSPFRPRGFKGPLPHAQSRPPSPPPRIPRRFVQAKSLSQGNSPRKQSLIPQPRGGLVTNRVKEMKNNDRDKWERRSGRRVVTTRIPRSSSLKALPAKRAVESTPRGTTKPLVKSTIANSNKTKVTAIVTDKKANRSPTKIPIRHTPSGRFIQVANVELEKKEADLSAQKLPINLTPLPAIPVTDKSSSSSSSSTAIATGAIVEINSGPTSTVNNIINNNNSKQLELTKDDAGLVDLLKQSSTGSGAPSVVNATTTTAVQPLRIDATKILPSQEVNKIHTIKEEDRISSRSNTPDMNSNAGRIQKIVKNPGQKRENNSETVKPIANAETIGESMNVEAVIETVRNDVNNIKDTKENKIKKDNKKDVMEMLEKDEKKLKVDEKSDKSRLDPPGVIGTTSMSNLLVEKQDISESNALSESPVIQSQDKLRNHDSETSLKSSNGLSTGSVESIKSTDTGVSLNTVRGVSSAREKRGTHVVKRTQEIETLSGNVINLENQQNGEPA</sequence>
<feature type="region of interest" description="Disordered" evidence="1">
    <location>
        <begin position="81"/>
        <end position="164"/>
    </location>
</feature>